<organism evidence="2 3">
    <name type="scientific">Clathrospora elynae</name>
    <dbReference type="NCBI Taxonomy" id="706981"/>
    <lineage>
        <taxon>Eukaryota</taxon>
        <taxon>Fungi</taxon>
        <taxon>Dikarya</taxon>
        <taxon>Ascomycota</taxon>
        <taxon>Pezizomycotina</taxon>
        <taxon>Dothideomycetes</taxon>
        <taxon>Pleosporomycetidae</taxon>
        <taxon>Pleosporales</taxon>
        <taxon>Diademaceae</taxon>
        <taxon>Clathrospora</taxon>
    </lineage>
</organism>
<dbReference type="AlphaFoldDB" id="A0A6A5SSC0"/>
<gene>
    <name evidence="2" type="ORF">EJ02DRAFT_151837</name>
</gene>
<dbReference type="EMBL" id="ML976029">
    <property type="protein sequence ID" value="KAF1943003.1"/>
    <property type="molecule type" value="Genomic_DNA"/>
</dbReference>
<keyword evidence="3" id="KW-1185">Reference proteome</keyword>
<feature type="region of interest" description="Disordered" evidence="1">
    <location>
        <begin position="99"/>
        <end position="149"/>
    </location>
</feature>
<dbReference type="Proteomes" id="UP000800038">
    <property type="component" value="Unassembled WGS sequence"/>
</dbReference>
<evidence type="ECO:0000313" key="3">
    <source>
        <dbReference type="Proteomes" id="UP000800038"/>
    </source>
</evidence>
<reference evidence="2" key="1">
    <citation type="journal article" date="2020" name="Stud. Mycol.">
        <title>101 Dothideomycetes genomes: a test case for predicting lifestyles and emergence of pathogens.</title>
        <authorList>
            <person name="Haridas S."/>
            <person name="Albert R."/>
            <person name="Binder M."/>
            <person name="Bloem J."/>
            <person name="Labutti K."/>
            <person name="Salamov A."/>
            <person name="Andreopoulos B."/>
            <person name="Baker S."/>
            <person name="Barry K."/>
            <person name="Bills G."/>
            <person name="Bluhm B."/>
            <person name="Cannon C."/>
            <person name="Castanera R."/>
            <person name="Culley D."/>
            <person name="Daum C."/>
            <person name="Ezra D."/>
            <person name="Gonzalez J."/>
            <person name="Henrissat B."/>
            <person name="Kuo A."/>
            <person name="Liang C."/>
            <person name="Lipzen A."/>
            <person name="Lutzoni F."/>
            <person name="Magnuson J."/>
            <person name="Mondo S."/>
            <person name="Nolan M."/>
            <person name="Ohm R."/>
            <person name="Pangilinan J."/>
            <person name="Park H.-J."/>
            <person name="Ramirez L."/>
            <person name="Alfaro M."/>
            <person name="Sun H."/>
            <person name="Tritt A."/>
            <person name="Yoshinaga Y."/>
            <person name="Zwiers L.-H."/>
            <person name="Turgeon B."/>
            <person name="Goodwin S."/>
            <person name="Spatafora J."/>
            <person name="Crous P."/>
            <person name="Grigoriev I."/>
        </authorList>
    </citation>
    <scope>NUCLEOTIDE SEQUENCE</scope>
    <source>
        <strain evidence="2">CBS 161.51</strain>
    </source>
</reference>
<protein>
    <submittedName>
        <fullName evidence="2">Uncharacterized protein</fullName>
    </submittedName>
</protein>
<evidence type="ECO:0000313" key="2">
    <source>
        <dbReference type="EMBL" id="KAF1943003.1"/>
    </source>
</evidence>
<evidence type="ECO:0000256" key="1">
    <source>
        <dbReference type="SAM" id="MobiDB-lite"/>
    </source>
</evidence>
<feature type="region of interest" description="Disordered" evidence="1">
    <location>
        <begin position="1"/>
        <end position="25"/>
    </location>
</feature>
<name>A0A6A5SSC0_9PLEO</name>
<accession>A0A6A5SSC0</accession>
<proteinExistence type="predicted"/>
<sequence>MQMPSQLPLTVVLESDSRPTTKRDTSALENRVSRFVGSMIGSVLGIPVTPASICRMHVSTPRLTTGLRNFVPRQQEGWIPGAERTCIVTDGTWNHVDPSRLGATRSPQVGVSLKTLASPVGRGQARAKSGTENSDSGSGHLRLQRTSSP</sequence>
<feature type="compositionally biased region" description="Basic and acidic residues" evidence="1">
    <location>
        <begin position="15"/>
        <end position="25"/>
    </location>
</feature>